<feature type="compositionally biased region" description="Acidic residues" evidence="1">
    <location>
        <begin position="375"/>
        <end position="388"/>
    </location>
</feature>
<feature type="compositionally biased region" description="Basic and acidic residues" evidence="1">
    <location>
        <begin position="540"/>
        <end position="558"/>
    </location>
</feature>
<feature type="compositionally biased region" description="Polar residues" evidence="1">
    <location>
        <begin position="361"/>
        <end position="371"/>
    </location>
</feature>
<feature type="compositionally biased region" description="Basic and acidic residues" evidence="1">
    <location>
        <begin position="38"/>
        <end position="47"/>
    </location>
</feature>
<reference evidence="2 3" key="1">
    <citation type="submission" date="2020-02" db="EMBL/GenBank/DDBJ databases">
        <authorList>
            <person name="Ma Q."/>
            <person name="Huang Y."/>
            <person name="Song X."/>
            <person name="Pei D."/>
        </authorList>
    </citation>
    <scope>NUCLEOTIDE SEQUENCE [LARGE SCALE GENOMIC DNA]</scope>
    <source>
        <strain evidence="2">Sxm20200214</strain>
        <tissue evidence="2">Leaf</tissue>
    </source>
</reference>
<feature type="compositionally biased region" description="Acidic residues" evidence="1">
    <location>
        <begin position="507"/>
        <end position="528"/>
    </location>
</feature>
<accession>A0A8X7VKK7</accession>
<gene>
    <name evidence="2" type="ORF">Bca52824_024478</name>
</gene>
<feature type="compositionally biased region" description="Basic and acidic residues" evidence="1">
    <location>
        <begin position="455"/>
        <end position="506"/>
    </location>
</feature>
<feature type="compositionally biased region" description="Basic residues" evidence="1">
    <location>
        <begin position="48"/>
        <end position="64"/>
    </location>
</feature>
<feature type="compositionally biased region" description="Low complexity" evidence="1">
    <location>
        <begin position="561"/>
        <end position="576"/>
    </location>
</feature>
<dbReference type="AlphaFoldDB" id="A0A8X7VKK7"/>
<sequence>MPPKTRLAEKKEGATDKNVSAVKKKCATGKKKNVTVVKRREMAERKRRDAVKKKRDTAKKKRKRDSGVDGESSSNPTKRARNRADREGTSSPALPSQPQKSTTHAPSEAENPLQPPVTSLSVSGSSTKSPSHRVDNEDEEIGSNNRDSHSPEAAIGNDAQRTAGQENMVVEPMRPVGFFFKSGEYGQACKLPSRVTETDVEEKLLKMKTDGSDSDERLKMVILYFLARVIRGRSKNGYFIEPFILQAWTFPGFIISVEILAFECIPVLRERFRDPIPNCLADCPRMCKWNYKKTGTTRFALDEIYQVLEKTKVISSILEPQGHEIYLLYDIMDEGTVEDILIEPEGKIFWEDLFEMDVRTRPTTQKQSNTHDIFEGQDEESVCEEPEAGGEAGRESVKELELRLSKRMDDGFALRDETIRLQAARVKELEQDKIQRENWSFQFGEYVTGEASGGIRREAEKDGDKAGDKEAKKDGDDGEAAAEKHGEKQVEEEAEKSGEDGEKQLEEEAEKDGEDGEEETEKDDDDDGNPPSTLEIMADAAEKFEKTAAEKAVEKAATDGENTAANEEITTTAKTAEVGDDDVEIPKRVKRSHLLRSLFTPN</sequence>
<feature type="compositionally biased region" description="Polar residues" evidence="1">
    <location>
        <begin position="89"/>
        <end position="105"/>
    </location>
</feature>
<feature type="region of interest" description="Disordered" evidence="1">
    <location>
        <begin position="361"/>
        <end position="396"/>
    </location>
</feature>
<feature type="region of interest" description="Disordered" evidence="1">
    <location>
        <begin position="1"/>
        <end position="154"/>
    </location>
</feature>
<feature type="compositionally biased region" description="Basic and acidic residues" evidence="1">
    <location>
        <begin position="1"/>
        <end position="15"/>
    </location>
</feature>
<dbReference type="EMBL" id="JAAMPC010000005">
    <property type="protein sequence ID" value="KAG2312921.1"/>
    <property type="molecule type" value="Genomic_DNA"/>
</dbReference>
<evidence type="ECO:0000313" key="2">
    <source>
        <dbReference type="EMBL" id="KAG2312921.1"/>
    </source>
</evidence>
<feature type="region of interest" description="Disordered" evidence="1">
    <location>
        <begin position="452"/>
        <end position="582"/>
    </location>
</feature>
<organism evidence="2 3">
    <name type="scientific">Brassica carinata</name>
    <name type="common">Ethiopian mustard</name>
    <name type="synonym">Abyssinian cabbage</name>
    <dbReference type="NCBI Taxonomy" id="52824"/>
    <lineage>
        <taxon>Eukaryota</taxon>
        <taxon>Viridiplantae</taxon>
        <taxon>Streptophyta</taxon>
        <taxon>Embryophyta</taxon>
        <taxon>Tracheophyta</taxon>
        <taxon>Spermatophyta</taxon>
        <taxon>Magnoliopsida</taxon>
        <taxon>eudicotyledons</taxon>
        <taxon>Gunneridae</taxon>
        <taxon>Pentapetalae</taxon>
        <taxon>rosids</taxon>
        <taxon>malvids</taxon>
        <taxon>Brassicales</taxon>
        <taxon>Brassicaceae</taxon>
        <taxon>Brassiceae</taxon>
        <taxon>Brassica</taxon>
    </lineage>
</organism>
<proteinExistence type="predicted"/>
<feature type="compositionally biased region" description="Basic residues" evidence="1">
    <location>
        <begin position="22"/>
        <end position="33"/>
    </location>
</feature>
<comment type="caution">
    <text evidence="2">The sequence shown here is derived from an EMBL/GenBank/DDBJ whole genome shotgun (WGS) entry which is preliminary data.</text>
</comment>
<feature type="compositionally biased region" description="Low complexity" evidence="1">
    <location>
        <begin position="116"/>
        <end position="129"/>
    </location>
</feature>
<name>A0A8X7VKK7_BRACI</name>
<evidence type="ECO:0000256" key="1">
    <source>
        <dbReference type="SAM" id="MobiDB-lite"/>
    </source>
</evidence>
<protein>
    <submittedName>
        <fullName evidence="2">Uncharacterized protein</fullName>
    </submittedName>
</protein>
<keyword evidence="3" id="KW-1185">Reference proteome</keyword>
<dbReference type="Proteomes" id="UP000886595">
    <property type="component" value="Unassembled WGS sequence"/>
</dbReference>
<evidence type="ECO:0000313" key="3">
    <source>
        <dbReference type="Proteomes" id="UP000886595"/>
    </source>
</evidence>